<dbReference type="Gene3D" id="2.40.420.20">
    <property type="match status" value="1"/>
</dbReference>
<proteinExistence type="predicted"/>
<feature type="domain" description="Multidrug resistance protein MdtA-like C-terminal permuted SH3" evidence="5">
    <location>
        <begin position="290"/>
        <end position="344"/>
    </location>
</feature>
<keyword evidence="4" id="KW-0812">Transmembrane</keyword>
<dbReference type="Gene3D" id="1.10.287.470">
    <property type="entry name" value="Helix hairpin bin"/>
    <property type="match status" value="1"/>
</dbReference>
<evidence type="ECO:0000256" key="4">
    <source>
        <dbReference type="SAM" id="Phobius"/>
    </source>
</evidence>
<name>A0ABY5SI40_9BACL</name>
<dbReference type="SUPFAM" id="SSF111369">
    <property type="entry name" value="HlyD-like secretion proteins"/>
    <property type="match status" value="1"/>
</dbReference>
<sequence>MSYNQTRKGHRALLAGTVITIASLLGGCSLLPQGEQTLKPPLIKPAQEKIDAVEVKKGKIERVFFGTAVIASSQVVPVFYKDSGGRLKDVYVTQGEKVKAGQLIAELETGNLNMQIELQKLNVERMQIEYNRVRRAQADENEIRLKQIDLERETIQLDALQKQYNASRLVAPIGGVITFLDEIHSGDGVTGYRPIVNIADPNELYLVFESEDKKDISPIQINMDVEVSIKKEKLKGKVIQSPSGAPLAENPEQAERNSKRLLVSFDPGKLEIEMGQSADLRIVLERQEGVIVIPRSGLRTYMGRNYVQVLDGERRKEVDVEPGVMTSTEVEIRAGLEPGQKVILNN</sequence>
<evidence type="ECO:0000259" key="5">
    <source>
        <dbReference type="Pfam" id="PF25967"/>
    </source>
</evidence>
<dbReference type="PANTHER" id="PTHR32347:SF23">
    <property type="entry name" value="BLL5650 PROTEIN"/>
    <property type="match status" value="1"/>
</dbReference>
<gene>
    <name evidence="6" type="ORF">L1F29_08915</name>
</gene>
<keyword evidence="7" id="KW-1185">Reference proteome</keyword>
<dbReference type="PANTHER" id="PTHR32347">
    <property type="entry name" value="EFFLUX SYSTEM COMPONENT YKNX-RELATED"/>
    <property type="match status" value="1"/>
</dbReference>
<protein>
    <submittedName>
        <fullName evidence="6">Biotin/lipoyl-binding protein</fullName>
    </submittedName>
</protein>
<evidence type="ECO:0000256" key="1">
    <source>
        <dbReference type="ARBA" id="ARBA00004196"/>
    </source>
</evidence>
<dbReference type="Gene3D" id="2.40.30.170">
    <property type="match status" value="1"/>
</dbReference>
<dbReference type="Pfam" id="PF25967">
    <property type="entry name" value="RND-MFP_C"/>
    <property type="match status" value="1"/>
</dbReference>
<dbReference type="InterPro" id="IPR058627">
    <property type="entry name" value="MdtA-like_C"/>
</dbReference>
<dbReference type="Gene3D" id="2.40.50.100">
    <property type="match status" value="1"/>
</dbReference>
<dbReference type="RefSeq" id="WP_258387978.1">
    <property type="nucleotide sequence ID" value="NZ_CP091430.1"/>
</dbReference>
<evidence type="ECO:0000256" key="3">
    <source>
        <dbReference type="SAM" id="Coils"/>
    </source>
</evidence>
<feature type="transmembrane region" description="Helical" evidence="4">
    <location>
        <begin position="12"/>
        <end position="32"/>
    </location>
</feature>
<reference evidence="6" key="1">
    <citation type="submission" date="2022-01" db="EMBL/GenBank/DDBJ databases">
        <title>Paenibacillus spongiae sp. nov., isolated from marine sponge.</title>
        <authorList>
            <person name="Li Z."/>
            <person name="Zhang M."/>
        </authorList>
    </citation>
    <scope>NUCLEOTIDE SEQUENCE</scope>
    <source>
        <strain evidence="6">PHS-Z3</strain>
    </source>
</reference>
<keyword evidence="4" id="KW-1133">Transmembrane helix</keyword>
<keyword evidence="4" id="KW-0472">Membrane</keyword>
<comment type="subcellular location">
    <subcellularLocation>
        <location evidence="1">Cell envelope</location>
    </subcellularLocation>
</comment>
<evidence type="ECO:0000313" key="7">
    <source>
        <dbReference type="Proteomes" id="UP001057877"/>
    </source>
</evidence>
<accession>A0ABY5SI40</accession>
<dbReference type="InterPro" id="IPR050465">
    <property type="entry name" value="UPF0194_transport"/>
</dbReference>
<dbReference type="EMBL" id="CP091430">
    <property type="protein sequence ID" value="UVI31918.1"/>
    <property type="molecule type" value="Genomic_DNA"/>
</dbReference>
<dbReference type="PROSITE" id="PS51257">
    <property type="entry name" value="PROKAR_LIPOPROTEIN"/>
    <property type="match status" value="1"/>
</dbReference>
<keyword evidence="2 3" id="KW-0175">Coiled coil</keyword>
<feature type="coiled-coil region" evidence="3">
    <location>
        <begin position="104"/>
        <end position="163"/>
    </location>
</feature>
<evidence type="ECO:0000313" key="6">
    <source>
        <dbReference type="EMBL" id="UVI31918.1"/>
    </source>
</evidence>
<evidence type="ECO:0000256" key="2">
    <source>
        <dbReference type="ARBA" id="ARBA00023054"/>
    </source>
</evidence>
<organism evidence="6 7">
    <name type="scientific">Paenibacillus spongiae</name>
    <dbReference type="NCBI Taxonomy" id="2909671"/>
    <lineage>
        <taxon>Bacteria</taxon>
        <taxon>Bacillati</taxon>
        <taxon>Bacillota</taxon>
        <taxon>Bacilli</taxon>
        <taxon>Bacillales</taxon>
        <taxon>Paenibacillaceae</taxon>
        <taxon>Paenibacillus</taxon>
    </lineage>
</organism>
<dbReference type="Proteomes" id="UP001057877">
    <property type="component" value="Chromosome"/>
</dbReference>